<organism evidence="8 9">
    <name type="scientific">Desulforhabdus amnigena</name>
    <dbReference type="NCBI Taxonomy" id="40218"/>
    <lineage>
        <taxon>Bacteria</taxon>
        <taxon>Pseudomonadati</taxon>
        <taxon>Thermodesulfobacteriota</taxon>
        <taxon>Syntrophobacteria</taxon>
        <taxon>Syntrophobacterales</taxon>
        <taxon>Syntrophobacteraceae</taxon>
        <taxon>Desulforhabdus</taxon>
    </lineage>
</organism>
<evidence type="ECO:0000259" key="6">
    <source>
        <dbReference type="Pfam" id="PF01509"/>
    </source>
</evidence>
<dbReference type="Proteomes" id="UP001144372">
    <property type="component" value="Unassembled WGS sequence"/>
</dbReference>
<evidence type="ECO:0000259" key="7">
    <source>
        <dbReference type="Pfam" id="PF16198"/>
    </source>
</evidence>
<keyword evidence="3 5" id="KW-0819">tRNA processing</keyword>
<dbReference type="SUPFAM" id="SSF55120">
    <property type="entry name" value="Pseudouridine synthase"/>
    <property type="match status" value="1"/>
</dbReference>
<dbReference type="GO" id="GO:0003723">
    <property type="term" value="F:RNA binding"/>
    <property type="evidence" value="ECO:0007669"/>
    <property type="project" value="InterPro"/>
</dbReference>
<dbReference type="CDD" id="cd02573">
    <property type="entry name" value="PseudoU_synth_EcTruB"/>
    <property type="match status" value="1"/>
</dbReference>
<evidence type="ECO:0000256" key="3">
    <source>
        <dbReference type="ARBA" id="ARBA00022694"/>
    </source>
</evidence>
<dbReference type="NCBIfam" id="TIGR00431">
    <property type="entry name" value="TruB"/>
    <property type="match status" value="1"/>
</dbReference>
<evidence type="ECO:0000313" key="8">
    <source>
        <dbReference type="EMBL" id="GLI33883.1"/>
    </source>
</evidence>
<feature type="active site" description="Nucleophile" evidence="5">
    <location>
        <position position="76"/>
    </location>
</feature>
<dbReference type="Gene3D" id="3.30.2350.10">
    <property type="entry name" value="Pseudouridine synthase"/>
    <property type="match status" value="1"/>
</dbReference>
<keyword evidence="9" id="KW-1185">Reference proteome</keyword>
<evidence type="ECO:0000313" key="9">
    <source>
        <dbReference type="Proteomes" id="UP001144372"/>
    </source>
</evidence>
<dbReference type="PANTHER" id="PTHR13767:SF2">
    <property type="entry name" value="PSEUDOURIDYLATE SYNTHASE TRUB1"/>
    <property type="match status" value="1"/>
</dbReference>
<dbReference type="InterPro" id="IPR002501">
    <property type="entry name" value="PsdUridine_synth_N"/>
</dbReference>
<dbReference type="InterPro" id="IPR032819">
    <property type="entry name" value="TruB_C"/>
</dbReference>
<sequence length="341" mass="38634">MLFVRIRQQNFVVDMNCEYAKNAAFPEKPEVTSNPGSPVHGVLVLDKPEGITSFGLVAKVKKLLNIKKVGHCGTLDPFATGVMILCLNQATRIVDQLLVQDKAYRFTLRFGVETDTLDRTGQVIRVYEGPPPSEDELMMRVKGFLGTHQQRVPRYAAVKIQGKRLYELSRKGIEVDLPSREVQIQRLELISYRWPEAVLEAECSKGTYIRQLASDLGTQLGCGAHVTQLRRLRSGSFGIECAISLDAFPERSPCSFWEKKLITMNEALPHLPGIVVTNKRIVKRIQEGTLDSDWENEHRDHFAVSNVPVKVLAPDNHLVALWWPHADGREQRRLRVFQSVR</sequence>
<dbReference type="InterPro" id="IPR014780">
    <property type="entry name" value="tRNA_psdUridine_synth_TruB"/>
</dbReference>
<evidence type="ECO:0000256" key="5">
    <source>
        <dbReference type="HAMAP-Rule" id="MF_01080"/>
    </source>
</evidence>
<comment type="similarity">
    <text evidence="2 5">Belongs to the pseudouridine synthase TruB family. Type 1 subfamily.</text>
</comment>
<dbReference type="PANTHER" id="PTHR13767">
    <property type="entry name" value="TRNA-PSEUDOURIDINE SYNTHASE"/>
    <property type="match status" value="1"/>
</dbReference>
<keyword evidence="4 5" id="KW-0413">Isomerase</keyword>
<comment type="catalytic activity">
    <reaction evidence="1 5">
        <text>uridine(55) in tRNA = pseudouridine(55) in tRNA</text>
        <dbReference type="Rhea" id="RHEA:42532"/>
        <dbReference type="Rhea" id="RHEA-COMP:10101"/>
        <dbReference type="Rhea" id="RHEA-COMP:10102"/>
        <dbReference type="ChEBI" id="CHEBI:65314"/>
        <dbReference type="ChEBI" id="CHEBI:65315"/>
        <dbReference type="EC" id="5.4.99.25"/>
    </reaction>
</comment>
<dbReference type="Pfam" id="PF16198">
    <property type="entry name" value="TruB_C_2"/>
    <property type="match status" value="1"/>
</dbReference>
<evidence type="ECO:0000256" key="4">
    <source>
        <dbReference type="ARBA" id="ARBA00023235"/>
    </source>
</evidence>
<proteinExistence type="inferred from homology"/>
<dbReference type="GO" id="GO:0031119">
    <property type="term" value="P:tRNA pseudouridine synthesis"/>
    <property type="evidence" value="ECO:0007669"/>
    <property type="project" value="UniProtKB-UniRule"/>
</dbReference>
<accession>A0A9W6D263</accession>
<dbReference type="EC" id="5.4.99.25" evidence="5"/>
<evidence type="ECO:0000256" key="1">
    <source>
        <dbReference type="ARBA" id="ARBA00000385"/>
    </source>
</evidence>
<reference evidence="8" key="1">
    <citation type="submission" date="2022-12" db="EMBL/GenBank/DDBJ databases">
        <title>Reference genome sequencing for broad-spectrum identification of bacterial and archaeal isolates by mass spectrometry.</title>
        <authorList>
            <person name="Sekiguchi Y."/>
            <person name="Tourlousse D.M."/>
        </authorList>
    </citation>
    <scope>NUCLEOTIDE SEQUENCE</scope>
    <source>
        <strain evidence="8">ASRB1</strain>
    </source>
</reference>
<dbReference type="GO" id="GO:0160148">
    <property type="term" value="F:tRNA pseudouridine(55) synthase activity"/>
    <property type="evidence" value="ECO:0007669"/>
    <property type="project" value="UniProtKB-EC"/>
</dbReference>
<comment type="function">
    <text evidence="5">Responsible for synthesis of pseudouridine from uracil-55 in the psi GC loop of transfer RNAs.</text>
</comment>
<evidence type="ECO:0000256" key="2">
    <source>
        <dbReference type="ARBA" id="ARBA00005642"/>
    </source>
</evidence>
<protein>
    <recommendedName>
        <fullName evidence="5">tRNA pseudouridine synthase B</fullName>
        <ecNumber evidence="5">5.4.99.25</ecNumber>
    </recommendedName>
    <alternativeName>
        <fullName evidence="5">tRNA pseudouridine(55) synthase</fullName>
        <shortName evidence="5">Psi55 synthase</shortName>
    </alternativeName>
    <alternativeName>
        <fullName evidence="5">tRNA pseudouridylate synthase</fullName>
    </alternativeName>
    <alternativeName>
        <fullName evidence="5">tRNA-uridine isomerase</fullName>
    </alternativeName>
</protein>
<dbReference type="HAMAP" id="MF_01080">
    <property type="entry name" value="TruB_bact"/>
    <property type="match status" value="1"/>
</dbReference>
<name>A0A9W6D263_9BACT</name>
<dbReference type="Pfam" id="PF01509">
    <property type="entry name" value="TruB_N"/>
    <property type="match status" value="1"/>
</dbReference>
<dbReference type="InterPro" id="IPR020103">
    <property type="entry name" value="PsdUridine_synth_cat_dom_sf"/>
</dbReference>
<comment type="caution">
    <text evidence="8">The sequence shown here is derived from an EMBL/GenBank/DDBJ whole genome shotgun (WGS) entry which is preliminary data.</text>
</comment>
<feature type="domain" description="Pseudouridine synthase II N-terminal" evidence="6">
    <location>
        <begin position="61"/>
        <end position="209"/>
    </location>
</feature>
<dbReference type="GO" id="GO:1990481">
    <property type="term" value="P:mRNA pseudouridine synthesis"/>
    <property type="evidence" value="ECO:0007669"/>
    <property type="project" value="TreeGrafter"/>
</dbReference>
<dbReference type="AlphaFoldDB" id="A0A9W6D263"/>
<gene>
    <name evidence="5 8" type="primary">truB</name>
    <name evidence="8" type="ORF">DAMNIGENAA_13160</name>
</gene>
<feature type="domain" description="tRNA pseudouridylate synthase B C-terminal" evidence="7">
    <location>
        <begin position="210"/>
        <end position="248"/>
    </location>
</feature>
<dbReference type="EMBL" id="BSDR01000001">
    <property type="protein sequence ID" value="GLI33883.1"/>
    <property type="molecule type" value="Genomic_DNA"/>
</dbReference>